<organism evidence="2">
    <name type="scientific">Acidobacterium capsulatum</name>
    <dbReference type="NCBI Taxonomy" id="33075"/>
    <lineage>
        <taxon>Bacteria</taxon>
        <taxon>Pseudomonadati</taxon>
        <taxon>Acidobacteriota</taxon>
        <taxon>Terriglobia</taxon>
        <taxon>Terriglobales</taxon>
        <taxon>Acidobacteriaceae</taxon>
        <taxon>Acidobacterium</taxon>
    </lineage>
</organism>
<evidence type="ECO:0000256" key="1">
    <source>
        <dbReference type="SAM" id="Phobius"/>
    </source>
</evidence>
<reference evidence="2" key="1">
    <citation type="journal article" date="2020" name="mSystems">
        <title>Genome- and Community-Level Interaction Insights into Carbon Utilization and Element Cycling Functions of Hydrothermarchaeota in Hydrothermal Sediment.</title>
        <authorList>
            <person name="Zhou Z."/>
            <person name="Liu Y."/>
            <person name="Xu W."/>
            <person name="Pan J."/>
            <person name="Luo Z.H."/>
            <person name="Li M."/>
        </authorList>
    </citation>
    <scope>NUCLEOTIDE SEQUENCE [LARGE SCALE GENOMIC DNA]</scope>
    <source>
        <strain evidence="2">SpSt-855</strain>
    </source>
</reference>
<protein>
    <submittedName>
        <fullName evidence="2">Uncharacterized protein</fullName>
    </submittedName>
</protein>
<comment type="caution">
    <text evidence="2">The sequence shown here is derived from an EMBL/GenBank/DDBJ whole genome shotgun (WGS) entry which is preliminary data.</text>
</comment>
<evidence type="ECO:0000313" key="2">
    <source>
        <dbReference type="EMBL" id="HGY93973.1"/>
    </source>
</evidence>
<sequence>MKAWQKLGLMVVPAIVIAAIGIWIIHRQRSAAAQAPAQPQEAPISAEQAVYPRKMYIDSVKAAKSLDGKTVWVQAGYEVKYFPYRNHRVDYAHAVGVLPSLQKLQVEDIVTARRPADVATMIPAGNQQVLAVFTMPGSSQNGSYATAIGYLKGSDSQFYCDTLFYYDDPHQMYHFWSAKVWKAIDEHRAEVGMDELQTAFALGFMRQTNSMDEGNRTVDYDVAGKKWVVTFVDNKATNVEAPK</sequence>
<proteinExistence type="predicted"/>
<dbReference type="EMBL" id="DTKL01000023">
    <property type="protein sequence ID" value="HGY93973.1"/>
    <property type="molecule type" value="Genomic_DNA"/>
</dbReference>
<name>A0A7V5CSN7_9BACT</name>
<keyword evidence="1" id="KW-1133">Transmembrane helix</keyword>
<keyword evidence="1" id="KW-0812">Transmembrane</keyword>
<keyword evidence="1" id="KW-0472">Membrane</keyword>
<gene>
    <name evidence="2" type="ORF">ENW50_04690</name>
</gene>
<feature type="transmembrane region" description="Helical" evidence="1">
    <location>
        <begin position="7"/>
        <end position="26"/>
    </location>
</feature>
<accession>A0A7V5CSN7</accession>
<dbReference type="AlphaFoldDB" id="A0A7V5CSN7"/>